<evidence type="ECO:0000313" key="2">
    <source>
        <dbReference type="EMBL" id="QHT97985.1"/>
    </source>
</evidence>
<keyword evidence="1" id="KW-0812">Transmembrane</keyword>
<feature type="transmembrane region" description="Helical" evidence="1">
    <location>
        <begin position="127"/>
        <end position="148"/>
    </location>
</feature>
<organism evidence="2">
    <name type="scientific">viral metagenome</name>
    <dbReference type="NCBI Taxonomy" id="1070528"/>
    <lineage>
        <taxon>unclassified sequences</taxon>
        <taxon>metagenomes</taxon>
        <taxon>organismal metagenomes</taxon>
    </lineage>
</organism>
<proteinExistence type="predicted"/>
<feature type="transmembrane region" description="Helical" evidence="1">
    <location>
        <begin position="330"/>
        <end position="348"/>
    </location>
</feature>
<feature type="transmembrane region" description="Helical" evidence="1">
    <location>
        <begin position="190"/>
        <end position="211"/>
    </location>
</feature>
<dbReference type="AlphaFoldDB" id="A0A6C0IZW8"/>
<accession>A0A6C0IZW8</accession>
<feature type="transmembrane region" description="Helical" evidence="1">
    <location>
        <begin position="231"/>
        <end position="249"/>
    </location>
</feature>
<keyword evidence="1" id="KW-0472">Membrane</keyword>
<name>A0A6C0IZW8_9ZZZZ</name>
<feature type="transmembrane region" description="Helical" evidence="1">
    <location>
        <begin position="299"/>
        <end position="318"/>
    </location>
</feature>
<feature type="transmembrane region" description="Helical" evidence="1">
    <location>
        <begin position="84"/>
        <end position="107"/>
    </location>
</feature>
<reference evidence="2" key="1">
    <citation type="journal article" date="2020" name="Nature">
        <title>Giant virus diversity and host interactions through global metagenomics.</title>
        <authorList>
            <person name="Schulz F."/>
            <person name="Roux S."/>
            <person name="Paez-Espino D."/>
            <person name="Jungbluth S."/>
            <person name="Walsh D.A."/>
            <person name="Denef V.J."/>
            <person name="McMahon K.D."/>
            <person name="Konstantinidis K.T."/>
            <person name="Eloe-Fadrosh E.A."/>
            <person name="Kyrpides N.C."/>
            <person name="Woyke T."/>
        </authorList>
    </citation>
    <scope>NUCLEOTIDE SEQUENCE</scope>
    <source>
        <strain evidence="2">GVMAG-M-3300025626-8</strain>
    </source>
</reference>
<sequence length="445" mass="50536">MNKVQIFTNDLHASNVIIEDASTESVTQSNSSRKKSCKDSSRHSIGATIFNTVLIFLGIRVPYQKLYDVQDQFVTKFKSIICSPFRIYSVGVIGCLCVLPFKLFTVINQTYSDELLLHFISELILPIQYILAIFYYGSTHVQLYYDVVKPVRRKKTRKSNLTNIRDIFVDIKVENRNIDFKILIKQPCRITIKVVSCVIVLTVLLSFIGSMVTSSIERYQQYYTFFILSRLYGRGTLVTNVSSFAFVFYKHVKVLHIYAQILELRDWSTQKYDEISVMLINLTRLRESLKISTDALKNIYSTGNIAAAIVTGVLVHGTSLSESARWGYDSFIIISSFLTLQAITFGIISKLSLAKEMIEDITKNSEFALKFLSRKSNADASQLTMENASTLDYWLIVDILSGEWLDFSVMGIPVHTISFIKQCVSLCSIAIIFVNTGSITIFNEC</sequence>
<dbReference type="EMBL" id="MN740286">
    <property type="protein sequence ID" value="QHT97985.1"/>
    <property type="molecule type" value="Genomic_DNA"/>
</dbReference>
<protein>
    <submittedName>
        <fullName evidence="2">Uncharacterized protein</fullName>
    </submittedName>
</protein>
<keyword evidence="1" id="KW-1133">Transmembrane helix</keyword>
<evidence type="ECO:0000256" key="1">
    <source>
        <dbReference type="SAM" id="Phobius"/>
    </source>
</evidence>